<gene>
    <name evidence="7" type="primary">GIMAP7</name>
</gene>
<dbReference type="SUPFAM" id="SSF52540">
    <property type="entry name" value="P-loop containing nucleoside triphosphate hydrolases"/>
    <property type="match status" value="1"/>
</dbReference>
<dbReference type="PANTHER" id="PTHR10903:SF170">
    <property type="entry name" value="GTPASE IMAP FAMILY MEMBER 7"/>
    <property type="match status" value="1"/>
</dbReference>
<evidence type="ECO:0000259" key="5">
    <source>
        <dbReference type="PROSITE" id="PS51720"/>
    </source>
</evidence>
<keyword evidence="4" id="KW-0175">Coiled coil</keyword>
<dbReference type="RefSeq" id="XP_008047562.1">
    <property type="nucleotide sequence ID" value="XM_008049371.2"/>
</dbReference>
<evidence type="ECO:0000256" key="2">
    <source>
        <dbReference type="ARBA" id="ARBA00022741"/>
    </source>
</evidence>
<accession>A0A1U7T3R2</accession>
<evidence type="ECO:0000313" key="6">
    <source>
        <dbReference type="Proteomes" id="UP000189704"/>
    </source>
</evidence>
<dbReference type="Pfam" id="PF04548">
    <property type="entry name" value="AIG1"/>
    <property type="match status" value="1"/>
</dbReference>
<comment type="similarity">
    <text evidence="1">Belongs to the TRAFAC class TrmE-Era-EngA-EngB-Septin-like GTPase superfamily. AIG1/Toc34/Toc159-like paraseptin GTPase family. IAN subfamily.</text>
</comment>
<dbReference type="GeneID" id="103250781"/>
<organism evidence="6 7">
    <name type="scientific">Carlito syrichta</name>
    <name type="common">Philippine tarsier</name>
    <name type="synonym">Tarsius syrichta</name>
    <dbReference type="NCBI Taxonomy" id="1868482"/>
    <lineage>
        <taxon>Eukaryota</taxon>
        <taxon>Metazoa</taxon>
        <taxon>Chordata</taxon>
        <taxon>Craniata</taxon>
        <taxon>Vertebrata</taxon>
        <taxon>Euteleostomi</taxon>
        <taxon>Mammalia</taxon>
        <taxon>Eutheria</taxon>
        <taxon>Euarchontoglires</taxon>
        <taxon>Primates</taxon>
        <taxon>Haplorrhini</taxon>
        <taxon>Tarsiiformes</taxon>
        <taxon>Tarsiidae</taxon>
        <taxon>Carlito</taxon>
    </lineage>
</organism>
<protein>
    <submittedName>
        <fullName evidence="7">GTPase IMAP family member 7</fullName>
    </submittedName>
</protein>
<feature type="coiled-coil region" evidence="4">
    <location>
        <begin position="175"/>
        <end position="274"/>
    </location>
</feature>
<reference evidence="7" key="1">
    <citation type="submission" date="2025-08" db="UniProtKB">
        <authorList>
            <consortium name="RefSeq"/>
        </authorList>
    </citation>
    <scope>IDENTIFICATION</scope>
</reference>
<dbReference type="CDD" id="cd01852">
    <property type="entry name" value="AIG1"/>
    <property type="match status" value="1"/>
</dbReference>
<dbReference type="Gene3D" id="3.40.50.300">
    <property type="entry name" value="P-loop containing nucleotide triphosphate hydrolases"/>
    <property type="match status" value="1"/>
</dbReference>
<dbReference type="PANTHER" id="PTHR10903">
    <property type="entry name" value="GTPASE, IMAP FAMILY MEMBER-RELATED"/>
    <property type="match status" value="1"/>
</dbReference>
<keyword evidence="3" id="KW-0342">GTP-binding</keyword>
<dbReference type="PROSITE" id="PS51720">
    <property type="entry name" value="G_AIG1"/>
    <property type="match status" value="1"/>
</dbReference>
<evidence type="ECO:0000256" key="1">
    <source>
        <dbReference type="ARBA" id="ARBA00008535"/>
    </source>
</evidence>
<evidence type="ECO:0000256" key="3">
    <source>
        <dbReference type="ARBA" id="ARBA00023134"/>
    </source>
</evidence>
<dbReference type="InterPro" id="IPR045058">
    <property type="entry name" value="GIMA/IAN/Toc"/>
</dbReference>
<sequence>MAEREDHSLRIVLVGKTGSGKSATANTILGERKFDSKIAAHAVTKNCQKAFREWNGRKLLVVDTPGLFDTKKSLLTTCKEISGCVLSSCPGPHAIVLVMQLGRFTEEEQRTVALIRAVFGEPALKHMMFLFTRKEELEDQSLNNFIESAEGNLRSIIQECGNRFCAFSNSPRTSEDEKERQVQELVELIDEMVRNNEGAYFSDDIYRDTEKKLKHHVESLRNEYAKQLNEGVKQIEKEYANSEQEKMEKINSLRMKYEENLRNIREEAEEKTYENVVQKIRKILLKIWQRLWE</sequence>
<evidence type="ECO:0000313" key="7">
    <source>
        <dbReference type="RefSeq" id="XP_008047562.1"/>
    </source>
</evidence>
<keyword evidence="6" id="KW-1185">Reference proteome</keyword>
<dbReference type="CTD" id="168537"/>
<dbReference type="Proteomes" id="UP000189704">
    <property type="component" value="Unplaced"/>
</dbReference>
<feature type="domain" description="AIG1-type G" evidence="5">
    <location>
        <begin position="6"/>
        <end position="210"/>
    </location>
</feature>
<dbReference type="FunFam" id="3.40.50.300:FF:000366">
    <property type="entry name" value="GTPase, IMAP family member 2"/>
    <property type="match status" value="1"/>
</dbReference>
<name>A0A1U7T3R2_CARSF</name>
<evidence type="ECO:0000256" key="4">
    <source>
        <dbReference type="SAM" id="Coils"/>
    </source>
</evidence>
<dbReference type="KEGG" id="csyr:103250781"/>
<dbReference type="InterPro" id="IPR006703">
    <property type="entry name" value="G_AIG1"/>
</dbReference>
<proteinExistence type="inferred from homology"/>
<dbReference type="InterPro" id="IPR027417">
    <property type="entry name" value="P-loop_NTPase"/>
</dbReference>
<dbReference type="OrthoDB" id="8954335at2759"/>
<dbReference type="GO" id="GO:0005525">
    <property type="term" value="F:GTP binding"/>
    <property type="evidence" value="ECO:0007669"/>
    <property type="project" value="UniProtKB-KW"/>
</dbReference>
<dbReference type="AlphaFoldDB" id="A0A1U7T3R2"/>
<keyword evidence="2" id="KW-0547">Nucleotide-binding</keyword>